<organism evidence="1 2">
    <name type="scientific">Trichococcus patagoniensis</name>
    <dbReference type="NCBI Taxonomy" id="382641"/>
    <lineage>
        <taxon>Bacteria</taxon>
        <taxon>Bacillati</taxon>
        <taxon>Bacillota</taxon>
        <taxon>Bacilli</taxon>
        <taxon>Lactobacillales</taxon>
        <taxon>Carnobacteriaceae</taxon>
        <taxon>Trichococcus</taxon>
    </lineage>
</organism>
<protein>
    <submittedName>
        <fullName evidence="1">Uncharacterized protein</fullName>
    </submittedName>
</protein>
<accession>A0A2T5I7H3</accession>
<gene>
    <name evidence="1" type="ORF">C8U37_1353</name>
</gene>
<dbReference type="Proteomes" id="UP000244161">
    <property type="component" value="Unassembled WGS sequence"/>
</dbReference>
<evidence type="ECO:0000313" key="2">
    <source>
        <dbReference type="Proteomes" id="UP000244161"/>
    </source>
</evidence>
<keyword evidence="2" id="KW-1185">Reference proteome</keyword>
<name>A0A2T5I7H3_9LACT</name>
<reference evidence="1 2" key="1">
    <citation type="submission" date="2018-04" db="EMBL/GenBank/DDBJ databases">
        <title>Genomic Encyclopedia of Archaeal and Bacterial Type Strains, Phase II (KMG-II): from individual species to whole genera.</title>
        <authorList>
            <person name="Goeker M."/>
        </authorList>
    </citation>
    <scope>NUCLEOTIDE SEQUENCE [LARGE SCALE GENOMIC DNA]</scope>
    <source>
        <strain evidence="1 2">DSM 18806</strain>
    </source>
</reference>
<proteinExistence type="predicted"/>
<dbReference type="AlphaFoldDB" id="A0A2T5I7H3"/>
<comment type="caution">
    <text evidence="1">The sequence shown here is derived from an EMBL/GenBank/DDBJ whole genome shotgun (WGS) entry which is preliminary data.</text>
</comment>
<dbReference type="EMBL" id="QAOM01000035">
    <property type="protein sequence ID" value="PTQ79791.1"/>
    <property type="molecule type" value="Genomic_DNA"/>
</dbReference>
<evidence type="ECO:0000313" key="1">
    <source>
        <dbReference type="EMBL" id="PTQ79791.1"/>
    </source>
</evidence>
<sequence>MPSRLKVNSKSIPNSGEALARRRTTVTIGTFSGEAILIGERMQK</sequence>